<evidence type="ECO:0000256" key="1">
    <source>
        <dbReference type="SAM" id="MobiDB-lite"/>
    </source>
</evidence>
<gene>
    <name evidence="2" type="ORF">C1SCF055_LOCUS15911</name>
</gene>
<evidence type="ECO:0000313" key="4">
    <source>
        <dbReference type="Proteomes" id="UP001152797"/>
    </source>
</evidence>
<dbReference type="EMBL" id="CAMXCT020001302">
    <property type="protein sequence ID" value="CAL1142161.1"/>
    <property type="molecule type" value="Genomic_DNA"/>
</dbReference>
<feature type="compositionally biased region" description="Basic residues" evidence="1">
    <location>
        <begin position="847"/>
        <end position="884"/>
    </location>
</feature>
<proteinExistence type="predicted"/>
<name>A0A9P1CC79_9DINO</name>
<dbReference type="Proteomes" id="UP001152797">
    <property type="component" value="Unassembled WGS sequence"/>
</dbReference>
<keyword evidence="4" id="KW-1185">Reference proteome</keyword>
<protein>
    <submittedName>
        <fullName evidence="2">Uncharacterized protein</fullName>
    </submittedName>
</protein>
<dbReference type="EMBL" id="CAMXCT010001302">
    <property type="protein sequence ID" value="CAI3988786.1"/>
    <property type="molecule type" value="Genomic_DNA"/>
</dbReference>
<reference evidence="2" key="1">
    <citation type="submission" date="2022-10" db="EMBL/GenBank/DDBJ databases">
        <authorList>
            <person name="Chen Y."/>
            <person name="Dougan E. K."/>
            <person name="Chan C."/>
            <person name="Rhodes N."/>
            <person name="Thang M."/>
        </authorList>
    </citation>
    <scope>NUCLEOTIDE SEQUENCE</scope>
</reference>
<sequence>MAKVKEAWNGLMSQDDFHSIQKESPLQAGKGGCLHATDFKLIKVQNLGHKYTAGGNAAWANPFWSPCSVPLINSAISSLINGRWRKPASIEITIAVCSHSDPTKDQTRFKSQLKRISPEEEHVAFILSTWRDVSKGEYIEEWKACWLSASFTWLTVADDAESCFWEAAKIREKIGESYETLYYTPVQRIFQIGAVKKLLQDKGGEQAVSVKVLKRHFDQNLEIKSGEAATEHMIQTAIALWNSLFSVPRLKELAFLMDETFGKMSPLDTVAKLESIMRSCRSNNDHLEWCLIQMADLCLNRKVSPQEMQPTYLFGAKGQPKGMIHVWLWKLQSKPKLLALLDQHLPPEDAVQIRKSLQNHESFRVHYGGRPFTAEAIKENLKVPDGQQWIACMDPRSQKAAEFGSQFLYGLVFDHAIKQAVRHQQPLDEVLERSDIEKIWKQILSPASVAADDHDAEDIGMAKSAALVSLLPSENIEKLNKPENAGKLETIENAVESARKQVKSQCLTIDGSMSLEKLAKMMREMRVCKLRGSHDSSILVLYVLEAAGEHERDSRRSPTPVRRDFMEKVMKAIWSTRASELPDFDEDNVVFPALDPSDVFLYFDGGRAGTQPGFTQLFKSLEGGPYNKHQFHVNYNEDSVKEHRKARSLSGGTLDRGVFNLSQMETIVVIPGCSSRLASVVGSRRNLHFTGSTSGNSLQEVFKNDLKSVPTLPTTDKHAMMQGARLKDDVRATTAAKGLDQPGIEPMDWSALDHRLVEELLHRFRPKAVILATAGCPSIMQPILELQIPCLAVCYSAQHEKWFQENTNKILFRQMCLAKSRHFQPEVAKALKDTGKVDVDAQETNKKQSKHGNRSKSKGAKPKRRSKSGKGRGRGRGGKGKKRKGSELDDDDLDEDDLDGEDDLQEDGEEDQDRLLFANGKPISHHLHGIKF</sequence>
<dbReference type="EMBL" id="CAMXCT030001302">
    <property type="protein sequence ID" value="CAL4776098.1"/>
    <property type="molecule type" value="Genomic_DNA"/>
</dbReference>
<accession>A0A9P1CC79</accession>
<feature type="compositionally biased region" description="Basic residues" evidence="1">
    <location>
        <begin position="923"/>
        <end position="932"/>
    </location>
</feature>
<feature type="compositionally biased region" description="Acidic residues" evidence="1">
    <location>
        <begin position="888"/>
        <end position="912"/>
    </location>
</feature>
<reference evidence="3" key="2">
    <citation type="submission" date="2024-04" db="EMBL/GenBank/DDBJ databases">
        <authorList>
            <person name="Chen Y."/>
            <person name="Shah S."/>
            <person name="Dougan E. K."/>
            <person name="Thang M."/>
            <person name="Chan C."/>
        </authorList>
    </citation>
    <scope>NUCLEOTIDE SEQUENCE [LARGE SCALE GENOMIC DNA]</scope>
</reference>
<feature type="region of interest" description="Disordered" evidence="1">
    <location>
        <begin position="838"/>
        <end position="932"/>
    </location>
</feature>
<evidence type="ECO:0000313" key="3">
    <source>
        <dbReference type="EMBL" id="CAL1142161.1"/>
    </source>
</evidence>
<evidence type="ECO:0000313" key="2">
    <source>
        <dbReference type="EMBL" id="CAI3988786.1"/>
    </source>
</evidence>
<comment type="caution">
    <text evidence="2">The sequence shown here is derived from an EMBL/GenBank/DDBJ whole genome shotgun (WGS) entry which is preliminary data.</text>
</comment>
<organism evidence="2">
    <name type="scientific">Cladocopium goreaui</name>
    <dbReference type="NCBI Taxonomy" id="2562237"/>
    <lineage>
        <taxon>Eukaryota</taxon>
        <taxon>Sar</taxon>
        <taxon>Alveolata</taxon>
        <taxon>Dinophyceae</taxon>
        <taxon>Suessiales</taxon>
        <taxon>Symbiodiniaceae</taxon>
        <taxon>Cladocopium</taxon>
    </lineage>
</organism>
<dbReference type="AlphaFoldDB" id="A0A9P1CC79"/>